<feature type="region of interest" description="Disordered" evidence="1">
    <location>
        <begin position="1"/>
        <end position="32"/>
    </location>
</feature>
<reference evidence="3" key="2">
    <citation type="submission" date="2015-01" db="EMBL/GenBank/DDBJ databases">
        <title>Evolutionary Origins and Diversification of the Mycorrhizal Mutualists.</title>
        <authorList>
            <consortium name="DOE Joint Genome Institute"/>
            <consortium name="Mycorrhizal Genomics Consortium"/>
            <person name="Kohler A."/>
            <person name="Kuo A."/>
            <person name="Nagy L.G."/>
            <person name="Floudas D."/>
            <person name="Copeland A."/>
            <person name="Barry K.W."/>
            <person name="Cichocki N."/>
            <person name="Veneault-Fourrey C."/>
            <person name="LaButti K."/>
            <person name="Lindquist E.A."/>
            <person name="Lipzen A."/>
            <person name="Lundell T."/>
            <person name="Morin E."/>
            <person name="Murat C."/>
            <person name="Riley R."/>
            <person name="Ohm R."/>
            <person name="Sun H."/>
            <person name="Tunlid A."/>
            <person name="Henrissat B."/>
            <person name="Grigoriev I.V."/>
            <person name="Hibbett D.S."/>
            <person name="Martin F."/>
        </authorList>
    </citation>
    <scope>NUCLEOTIDE SEQUENCE [LARGE SCALE GENOMIC DNA]</scope>
    <source>
        <strain evidence="3">Ve08.2h10</strain>
    </source>
</reference>
<feature type="compositionally biased region" description="Acidic residues" evidence="1">
    <location>
        <begin position="1"/>
        <end position="30"/>
    </location>
</feature>
<sequence>MDQGEDMDVDGDDEDAKGDDEDAKGDDMDAEGLTNILGKQKAQMVAWSS</sequence>
<gene>
    <name evidence="2" type="ORF">PAXRUDRAFT_17990</name>
</gene>
<accession>A0A0D0CZJ7</accession>
<dbReference type="AlphaFoldDB" id="A0A0D0CZJ7"/>
<protein>
    <submittedName>
        <fullName evidence="2">Unplaced genomic scaffold scaffold_2502, whole genome shotgun sequence</fullName>
    </submittedName>
</protein>
<dbReference type="EMBL" id="KN827324">
    <property type="protein sequence ID" value="KIK76726.1"/>
    <property type="molecule type" value="Genomic_DNA"/>
</dbReference>
<keyword evidence="3" id="KW-1185">Reference proteome</keyword>
<organism evidence="2 3">
    <name type="scientific">Paxillus rubicundulus Ve08.2h10</name>
    <dbReference type="NCBI Taxonomy" id="930991"/>
    <lineage>
        <taxon>Eukaryota</taxon>
        <taxon>Fungi</taxon>
        <taxon>Dikarya</taxon>
        <taxon>Basidiomycota</taxon>
        <taxon>Agaricomycotina</taxon>
        <taxon>Agaricomycetes</taxon>
        <taxon>Agaricomycetidae</taxon>
        <taxon>Boletales</taxon>
        <taxon>Paxilineae</taxon>
        <taxon>Paxillaceae</taxon>
        <taxon>Paxillus</taxon>
    </lineage>
</organism>
<name>A0A0D0CZJ7_9AGAM</name>
<dbReference type="InParanoid" id="A0A0D0CZJ7"/>
<dbReference type="Proteomes" id="UP000054538">
    <property type="component" value="Unassembled WGS sequence"/>
</dbReference>
<dbReference type="HOGENOM" id="CLU_3143548_0_0_1"/>
<evidence type="ECO:0000256" key="1">
    <source>
        <dbReference type="SAM" id="MobiDB-lite"/>
    </source>
</evidence>
<reference evidence="2 3" key="1">
    <citation type="submission" date="2014-04" db="EMBL/GenBank/DDBJ databases">
        <authorList>
            <consortium name="DOE Joint Genome Institute"/>
            <person name="Kuo A."/>
            <person name="Kohler A."/>
            <person name="Jargeat P."/>
            <person name="Nagy L.G."/>
            <person name="Floudas D."/>
            <person name="Copeland A."/>
            <person name="Barry K.W."/>
            <person name="Cichocki N."/>
            <person name="Veneault-Fourrey C."/>
            <person name="LaButti K."/>
            <person name="Lindquist E.A."/>
            <person name="Lipzen A."/>
            <person name="Lundell T."/>
            <person name="Morin E."/>
            <person name="Murat C."/>
            <person name="Sun H."/>
            <person name="Tunlid A."/>
            <person name="Henrissat B."/>
            <person name="Grigoriev I.V."/>
            <person name="Hibbett D.S."/>
            <person name="Martin F."/>
            <person name="Nordberg H.P."/>
            <person name="Cantor M.N."/>
            <person name="Hua S.X."/>
        </authorList>
    </citation>
    <scope>NUCLEOTIDE SEQUENCE [LARGE SCALE GENOMIC DNA]</scope>
    <source>
        <strain evidence="2 3">Ve08.2h10</strain>
    </source>
</reference>
<evidence type="ECO:0000313" key="3">
    <source>
        <dbReference type="Proteomes" id="UP000054538"/>
    </source>
</evidence>
<evidence type="ECO:0000313" key="2">
    <source>
        <dbReference type="EMBL" id="KIK76726.1"/>
    </source>
</evidence>
<proteinExistence type="predicted"/>